<accession>A0A445HDJ7</accession>
<evidence type="ECO:0000256" key="1">
    <source>
        <dbReference type="SAM" id="Phobius"/>
    </source>
</evidence>
<comment type="caution">
    <text evidence="2">The sequence shown here is derived from an EMBL/GenBank/DDBJ whole genome shotgun (WGS) entry which is preliminary data.</text>
</comment>
<gene>
    <name evidence="2" type="ORF">D0Y65_036181</name>
</gene>
<dbReference type="EMBL" id="QZWG01000013">
    <property type="protein sequence ID" value="RZB71602.1"/>
    <property type="molecule type" value="Genomic_DNA"/>
</dbReference>
<protein>
    <submittedName>
        <fullName evidence="2">Uncharacterized protein</fullName>
    </submittedName>
</protein>
<sequence length="123" mass="13768">MASNRSSSWARGEGEGSRKRKWRGQAHHVILALIINTFGAIWYCRNQVNFHNKHINLHSATLSISATTSLVGTLSKCHLGHSILEFTLLKSFAVNVHPPKPSLIKRVDWVLRGMEPSNAILMD</sequence>
<keyword evidence="1" id="KW-0472">Membrane</keyword>
<reference evidence="2 3" key="1">
    <citation type="submission" date="2018-09" db="EMBL/GenBank/DDBJ databases">
        <title>A high-quality reference genome of wild soybean provides a powerful tool to mine soybean genomes.</title>
        <authorList>
            <person name="Xie M."/>
            <person name="Chung C.Y.L."/>
            <person name="Li M.-W."/>
            <person name="Wong F.-L."/>
            <person name="Chan T.-F."/>
            <person name="Lam H.-M."/>
        </authorList>
    </citation>
    <scope>NUCLEOTIDE SEQUENCE [LARGE SCALE GENOMIC DNA]</scope>
    <source>
        <strain evidence="3">cv. W05</strain>
        <tissue evidence="2">Hypocotyl of etiolated seedlings</tissue>
    </source>
</reference>
<name>A0A445HDJ7_GLYSO</name>
<dbReference type="Proteomes" id="UP000289340">
    <property type="component" value="Chromosome 13"/>
</dbReference>
<proteinExistence type="predicted"/>
<feature type="transmembrane region" description="Helical" evidence="1">
    <location>
        <begin position="26"/>
        <end position="43"/>
    </location>
</feature>
<keyword evidence="1" id="KW-1133">Transmembrane helix</keyword>
<evidence type="ECO:0000313" key="2">
    <source>
        <dbReference type="EMBL" id="RZB71602.1"/>
    </source>
</evidence>
<evidence type="ECO:0000313" key="3">
    <source>
        <dbReference type="Proteomes" id="UP000289340"/>
    </source>
</evidence>
<keyword evidence="1" id="KW-0812">Transmembrane</keyword>
<organism evidence="2 3">
    <name type="scientific">Glycine soja</name>
    <name type="common">Wild soybean</name>
    <dbReference type="NCBI Taxonomy" id="3848"/>
    <lineage>
        <taxon>Eukaryota</taxon>
        <taxon>Viridiplantae</taxon>
        <taxon>Streptophyta</taxon>
        <taxon>Embryophyta</taxon>
        <taxon>Tracheophyta</taxon>
        <taxon>Spermatophyta</taxon>
        <taxon>Magnoliopsida</taxon>
        <taxon>eudicotyledons</taxon>
        <taxon>Gunneridae</taxon>
        <taxon>Pentapetalae</taxon>
        <taxon>rosids</taxon>
        <taxon>fabids</taxon>
        <taxon>Fabales</taxon>
        <taxon>Fabaceae</taxon>
        <taxon>Papilionoideae</taxon>
        <taxon>50 kb inversion clade</taxon>
        <taxon>NPAAA clade</taxon>
        <taxon>indigoferoid/millettioid clade</taxon>
        <taxon>Phaseoleae</taxon>
        <taxon>Glycine</taxon>
        <taxon>Glycine subgen. Soja</taxon>
    </lineage>
</organism>
<dbReference type="AlphaFoldDB" id="A0A445HDJ7"/>
<keyword evidence="3" id="KW-1185">Reference proteome</keyword>